<evidence type="ECO:0000313" key="2">
    <source>
        <dbReference type="Proteomes" id="UP000789390"/>
    </source>
</evidence>
<accession>A0A8J2WCW9</accession>
<comment type="caution">
    <text evidence="1">The sequence shown here is derived from an EMBL/GenBank/DDBJ whole genome shotgun (WGS) entry which is preliminary data.</text>
</comment>
<organism evidence="1 2">
    <name type="scientific">Daphnia galeata</name>
    <dbReference type="NCBI Taxonomy" id="27404"/>
    <lineage>
        <taxon>Eukaryota</taxon>
        <taxon>Metazoa</taxon>
        <taxon>Ecdysozoa</taxon>
        <taxon>Arthropoda</taxon>
        <taxon>Crustacea</taxon>
        <taxon>Branchiopoda</taxon>
        <taxon>Diplostraca</taxon>
        <taxon>Cladocera</taxon>
        <taxon>Anomopoda</taxon>
        <taxon>Daphniidae</taxon>
        <taxon>Daphnia</taxon>
    </lineage>
</organism>
<dbReference type="AlphaFoldDB" id="A0A8J2WCW9"/>
<dbReference type="EMBL" id="CAKKLH010000343">
    <property type="protein sequence ID" value="CAH0113614.1"/>
    <property type="molecule type" value="Genomic_DNA"/>
</dbReference>
<sequence>MSFSLLTNLLGCLHLEKHLQNCSSSCNTIIFRVRTTQQLIGFSRVPPFSSGRLMERRTPRMDMSPLKQTTFYVSFWTAQGHQGGLVIHQELDQEYEGNCNPNEYEISAVVSNEDVNSVYEDFLRYNGIDPEEVTLAKSDEIFKKRQEYEKLVASLSAGESKVTLNNMDKPMVVDNYLRIGSALDLFLQRYTRSVVVHRSR</sequence>
<dbReference type="Proteomes" id="UP000789390">
    <property type="component" value="Unassembled WGS sequence"/>
</dbReference>
<keyword evidence="2" id="KW-1185">Reference proteome</keyword>
<name>A0A8J2WCW9_9CRUS</name>
<reference evidence="1" key="1">
    <citation type="submission" date="2021-11" db="EMBL/GenBank/DDBJ databases">
        <authorList>
            <person name="Schell T."/>
        </authorList>
    </citation>
    <scope>NUCLEOTIDE SEQUENCE</scope>
    <source>
        <strain evidence="1">M5</strain>
    </source>
</reference>
<evidence type="ECO:0000313" key="1">
    <source>
        <dbReference type="EMBL" id="CAH0113614.1"/>
    </source>
</evidence>
<proteinExistence type="predicted"/>
<gene>
    <name evidence="1" type="ORF">DGAL_LOCUS17511</name>
</gene>
<protein>
    <submittedName>
        <fullName evidence="1">Uncharacterized protein</fullName>
    </submittedName>
</protein>